<proteinExistence type="predicted"/>
<dbReference type="InterPro" id="IPR058550">
    <property type="entry name" value="Plasmid_parti_N"/>
</dbReference>
<reference evidence="3 4" key="1">
    <citation type="submission" date="2016-03" db="EMBL/GenBank/DDBJ databases">
        <title>Borrelia hermsii Genome sequencing and assembly.</title>
        <authorList>
            <person name="Bontemps-Gallo S."/>
            <person name="Stewart S."/>
        </authorList>
    </citation>
    <scope>NUCLEOTIDE SEQUENCE [LARGE SCALE GENOMIC DNA]</scope>
    <source>
        <strain evidence="3 4">DAH-2E7</strain>
        <plasmid evidence="4">lp32-1 sequence</plasmid>
    </source>
</reference>
<dbReference type="Pfam" id="PF01672">
    <property type="entry name" value="Plasmid_parti_N"/>
    <property type="match status" value="1"/>
</dbReference>
<evidence type="ECO:0000313" key="4">
    <source>
        <dbReference type="Proteomes" id="UP000075229"/>
    </source>
</evidence>
<name>A0AAN1CFC9_BORHE</name>
<accession>A0AAN1CFC9</accession>
<evidence type="ECO:0000313" key="3">
    <source>
        <dbReference type="EMBL" id="AMR76089.1"/>
    </source>
</evidence>
<dbReference type="AlphaFoldDB" id="A0AAN1CFC9"/>
<dbReference type="InterPro" id="IPR058551">
    <property type="entry name" value="Plasmid_parti_C"/>
</dbReference>
<dbReference type="InterPro" id="IPR002596">
    <property type="entry name" value="Plasmid_parti"/>
</dbReference>
<dbReference type="NCBIfam" id="NF033725">
    <property type="entry name" value="borfam_49"/>
    <property type="match status" value="1"/>
</dbReference>
<keyword evidence="3" id="KW-0614">Plasmid</keyword>
<dbReference type="EMBL" id="CP014812">
    <property type="protein sequence ID" value="AMR76089.1"/>
    <property type="molecule type" value="Genomic_DNA"/>
</dbReference>
<feature type="domain" description="Plasmid partition protein putative N-terminal" evidence="1">
    <location>
        <begin position="13"/>
        <end position="117"/>
    </location>
</feature>
<geneLocation type="plasmid" evidence="4">
    <name>lp32-1 sequence</name>
</geneLocation>
<dbReference type="Pfam" id="PF25882">
    <property type="entry name" value="Plasmid_parti_C"/>
    <property type="match status" value="1"/>
</dbReference>
<evidence type="ECO:0000259" key="2">
    <source>
        <dbReference type="Pfam" id="PF25882"/>
    </source>
</evidence>
<organism evidence="3 4">
    <name type="scientific">Borrelia hermsii</name>
    <dbReference type="NCBI Taxonomy" id="140"/>
    <lineage>
        <taxon>Bacteria</taxon>
        <taxon>Pseudomonadati</taxon>
        <taxon>Spirochaetota</taxon>
        <taxon>Spirochaetia</taxon>
        <taxon>Spirochaetales</taxon>
        <taxon>Borreliaceae</taxon>
        <taxon>Borrelia</taxon>
    </lineage>
</organism>
<protein>
    <submittedName>
        <fullName evidence="3">Permease</fullName>
    </submittedName>
</protein>
<sequence>MNIKINNRVLANEEEQENVVSYYNSLKDRLKESFKREIHYKVEAIKILKEIKDNEYYKLDNYNSFESFVKEYKVAKTQAYAYLKLASALQDGILQEDYIIEHGIHNSLVLIGNERNKTIRKLRQNPIKPLRFQLKSHDSYDFYKKNAKFTSFLMDELFRDKKDLLEEFMKKFKSLKG</sequence>
<feature type="domain" description="Plasmid partition protein putative C-terminal" evidence="2">
    <location>
        <begin position="123"/>
        <end position="173"/>
    </location>
</feature>
<dbReference type="Proteomes" id="UP000075229">
    <property type="component" value="Plasmid Unnamed"/>
</dbReference>
<gene>
    <name evidence="3" type="ORF">A0V01_05655</name>
</gene>
<evidence type="ECO:0000259" key="1">
    <source>
        <dbReference type="Pfam" id="PF01672"/>
    </source>
</evidence>
<dbReference type="RefSeq" id="WP_062706085.1">
    <property type="nucleotide sequence ID" value="NZ_CP014812.1"/>
</dbReference>